<reference evidence="1 2" key="1">
    <citation type="submission" date="2020-05" db="EMBL/GenBank/DDBJ databases">
        <authorList>
            <person name="Campoy J."/>
            <person name="Schneeberger K."/>
            <person name="Spophaly S."/>
        </authorList>
    </citation>
    <scope>NUCLEOTIDE SEQUENCE [LARGE SCALE GENOMIC DNA]</scope>
    <source>
        <strain evidence="1">PruArmRojPasFocal</strain>
    </source>
</reference>
<sequence>MGNGVARRNHSTVLCVTCMIFKHIMLCPDLVCYERKAIGSALRWVPLRSTWMGLSERLEDARWVGFVGCRILCTLNCWRCGRACIWQQSGQVSASVLRDAQGMINSVLNRGVDLSPLGCLIEDCQELLRAACLVYVVHGFREVNCVADRLAHYPLLAHVPADEVEWWDSPPIWLSDTYRLSKISVEV</sequence>
<gene>
    <name evidence="1" type="ORF">CURHAP_LOCUS48887</name>
</gene>
<evidence type="ECO:0008006" key="3">
    <source>
        <dbReference type="Google" id="ProtNLM"/>
    </source>
</evidence>
<dbReference type="EMBL" id="CAEKDK010000008">
    <property type="protein sequence ID" value="CAB4289650.1"/>
    <property type="molecule type" value="Genomic_DNA"/>
</dbReference>
<evidence type="ECO:0000313" key="2">
    <source>
        <dbReference type="Proteomes" id="UP000507222"/>
    </source>
</evidence>
<protein>
    <recommendedName>
        <fullName evidence="3">RNase H type-1 domain-containing protein</fullName>
    </recommendedName>
</protein>
<evidence type="ECO:0000313" key="1">
    <source>
        <dbReference type="EMBL" id="CAB4289650.1"/>
    </source>
</evidence>
<dbReference type="AlphaFoldDB" id="A0A6J5VKL2"/>
<proteinExistence type="predicted"/>
<accession>A0A6J5VKL2</accession>
<dbReference type="Proteomes" id="UP000507222">
    <property type="component" value="Unassembled WGS sequence"/>
</dbReference>
<organism evidence="1 2">
    <name type="scientific">Prunus armeniaca</name>
    <name type="common">Apricot</name>
    <name type="synonym">Armeniaca vulgaris</name>
    <dbReference type="NCBI Taxonomy" id="36596"/>
    <lineage>
        <taxon>Eukaryota</taxon>
        <taxon>Viridiplantae</taxon>
        <taxon>Streptophyta</taxon>
        <taxon>Embryophyta</taxon>
        <taxon>Tracheophyta</taxon>
        <taxon>Spermatophyta</taxon>
        <taxon>Magnoliopsida</taxon>
        <taxon>eudicotyledons</taxon>
        <taxon>Gunneridae</taxon>
        <taxon>Pentapetalae</taxon>
        <taxon>rosids</taxon>
        <taxon>fabids</taxon>
        <taxon>Rosales</taxon>
        <taxon>Rosaceae</taxon>
        <taxon>Amygdaloideae</taxon>
        <taxon>Amygdaleae</taxon>
        <taxon>Prunus</taxon>
    </lineage>
</organism>
<name>A0A6J5VKL2_PRUAR</name>